<dbReference type="RefSeq" id="WP_378034282.1">
    <property type="nucleotide sequence ID" value="NZ_JBHSIV010000002.1"/>
</dbReference>
<evidence type="ECO:0000259" key="3">
    <source>
        <dbReference type="Pfam" id="PF07859"/>
    </source>
</evidence>
<name>A0ABV9YG27_9PSEU</name>
<evidence type="ECO:0000313" key="5">
    <source>
        <dbReference type="Proteomes" id="UP001595947"/>
    </source>
</evidence>
<protein>
    <submittedName>
        <fullName evidence="4">Alpha/beta hydrolase fold domain-containing protein</fullName>
    </submittedName>
</protein>
<keyword evidence="5" id="KW-1185">Reference proteome</keyword>
<accession>A0ABV9YG27</accession>
<dbReference type="PANTHER" id="PTHR48081:SF8">
    <property type="entry name" value="ALPHA_BETA HYDROLASE FOLD-3 DOMAIN-CONTAINING PROTEIN-RELATED"/>
    <property type="match status" value="1"/>
</dbReference>
<dbReference type="InterPro" id="IPR050300">
    <property type="entry name" value="GDXG_lipolytic_enzyme"/>
</dbReference>
<dbReference type="Pfam" id="PF07859">
    <property type="entry name" value="Abhydrolase_3"/>
    <property type="match status" value="1"/>
</dbReference>
<dbReference type="GO" id="GO:0016787">
    <property type="term" value="F:hydrolase activity"/>
    <property type="evidence" value="ECO:0007669"/>
    <property type="project" value="UniProtKB-KW"/>
</dbReference>
<sequence length="310" mass="33293">MPWWDPELAPALEAYRAATGGGRGNLSDPAVLAVLRDPGPDPAPERDVTWSSGTVGNTAGDHDVPVRIYRPAEPDPRRHGYVLLHGGGLSFGHLNTEHRRCLALCRDTGAVGISVDFRMAPENPPAVILDDAYSVLRHVTEHPQDYDVDPRRIAVTGASGGGMLTLSLAQLARDRGDTDPMLQLALYPNTDDRALPGHASRREDLPVIPEEAIAQVMANLGPPAPSIVPNRTEDLSGLCPAFVLVGGNDPLRDEAVDYAWRMMRSGVTTELHVVPGLSHAFDLLAPDSEATRTADRLMAAALHRASSSRD</sequence>
<comment type="caution">
    <text evidence="4">The sequence shown here is derived from an EMBL/GenBank/DDBJ whole genome shotgun (WGS) entry which is preliminary data.</text>
</comment>
<evidence type="ECO:0000256" key="1">
    <source>
        <dbReference type="ARBA" id="ARBA00022801"/>
    </source>
</evidence>
<dbReference type="Proteomes" id="UP001595947">
    <property type="component" value="Unassembled WGS sequence"/>
</dbReference>
<dbReference type="EMBL" id="JBHSIV010000002">
    <property type="protein sequence ID" value="MFC5060924.1"/>
    <property type="molecule type" value="Genomic_DNA"/>
</dbReference>
<keyword evidence="1 4" id="KW-0378">Hydrolase</keyword>
<dbReference type="InterPro" id="IPR029058">
    <property type="entry name" value="AB_hydrolase_fold"/>
</dbReference>
<dbReference type="PANTHER" id="PTHR48081">
    <property type="entry name" value="AB HYDROLASE SUPERFAMILY PROTEIN C4A8.06C"/>
    <property type="match status" value="1"/>
</dbReference>
<dbReference type="SUPFAM" id="SSF53474">
    <property type="entry name" value="alpha/beta-Hydrolases"/>
    <property type="match status" value="1"/>
</dbReference>
<proteinExistence type="predicted"/>
<reference evidence="5" key="1">
    <citation type="journal article" date="2019" name="Int. J. Syst. Evol. Microbiol.">
        <title>The Global Catalogue of Microorganisms (GCM) 10K type strain sequencing project: providing services to taxonomists for standard genome sequencing and annotation.</title>
        <authorList>
            <consortium name="The Broad Institute Genomics Platform"/>
            <consortium name="The Broad Institute Genome Sequencing Center for Infectious Disease"/>
            <person name="Wu L."/>
            <person name="Ma J."/>
        </authorList>
    </citation>
    <scope>NUCLEOTIDE SEQUENCE [LARGE SCALE GENOMIC DNA]</scope>
    <source>
        <strain evidence="5">CGMCC 4.7093</strain>
    </source>
</reference>
<feature type="domain" description="Alpha/beta hydrolase fold-3" evidence="3">
    <location>
        <begin position="82"/>
        <end position="281"/>
    </location>
</feature>
<gene>
    <name evidence="4" type="ORF">ACFPBZ_01795</name>
</gene>
<feature type="region of interest" description="Disordered" evidence="2">
    <location>
        <begin position="36"/>
        <end position="63"/>
    </location>
</feature>
<evidence type="ECO:0000313" key="4">
    <source>
        <dbReference type="EMBL" id="MFC5060924.1"/>
    </source>
</evidence>
<dbReference type="Gene3D" id="3.40.50.1820">
    <property type="entry name" value="alpha/beta hydrolase"/>
    <property type="match status" value="1"/>
</dbReference>
<dbReference type="InterPro" id="IPR013094">
    <property type="entry name" value="AB_hydrolase_3"/>
</dbReference>
<organism evidence="4 5">
    <name type="scientific">Actinomycetospora atypica</name>
    <dbReference type="NCBI Taxonomy" id="1290095"/>
    <lineage>
        <taxon>Bacteria</taxon>
        <taxon>Bacillati</taxon>
        <taxon>Actinomycetota</taxon>
        <taxon>Actinomycetes</taxon>
        <taxon>Pseudonocardiales</taxon>
        <taxon>Pseudonocardiaceae</taxon>
        <taxon>Actinomycetospora</taxon>
    </lineage>
</organism>
<evidence type="ECO:0000256" key="2">
    <source>
        <dbReference type="SAM" id="MobiDB-lite"/>
    </source>
</evidence>